<evidence type="ECO:0000313" key="6">
    <source>
        <dbReference type="Proteomes" id="UP000289946"/>
    </source>
</evidence>
<proteinExistence type="predicted"/>
<keyword evidence="1 5" id="KW-0489">Methyltransferase</keyword>
<gene>
    <name evidence="5" type="ORF">EAS62_38835</name>
</gene>
<dbReference type="RefSeq" id="WP_128942935.1">
    <property type="nucleotide sequence ID" value="NZ_RDRA01000045.1"/>
</dbReference>
<dbReference type="EMBL" id="RDRA01000045">
    <property type="protein sequence ID" value="RXG85488.1"/>
    <property type="molecule type" value="Genomic_DNA"/>
</dbReference>
<feature type="domain" description="Methyltransferase" evidence="4">
    <location>
        <begin position="69"/>
        <end position="159"/>
    </location>
</feature>
<dbReference type="InterPro" id="IPR029063">
    <property type="entry name" value="SAM-dependent_MTases_sf"/>
</dbReference>
<comment type="caution">
    <text evidence="5">The sequence shown here is derived from an EMBL/GenBank/DDBJ whole genome shotgun (WGS) entry which is preliminary data.</text>
</comment>
<dbReference type="GO" id="GO:0032259">
    <property type="term" value="P:methylation"/>
    <property type="evidence" value="ECO:0007669"/>
    <property type="project" value="UniProtKB-KW"/>
</dbReference>
<dbReference type="PANTHER" id="PTHR43464">
    <property type="entry name" value="METHYLTRANSFERASE"/>
    <property type="match status" value="1"/>
</dbReference>
<evidence type="ECO:0000313" key="5">
    <source>
        <dbReference type="EMBL" id="RXG85488.1"/>
    </source>
</evidence>
<evidence type="ECO:0000256" key="3">
    <source>
        <dbReference type="ARBA" id="ARBA00022691"/>
    </source>
</evidence>
<keyword evidence="3" id="KW-0949">S-adenosyl-L-methionine</keyword>
<evidence type="ECO:0000256" key="1">
    <source>
        <dbReference type="ARBA" id="ARBA00022603"/>
    </source>
</evidence>
<organism evidence="5 6">
    <name type="scientific">Bradyrhizobium zhanjiangense</name>
    <dbReference type="NCBI Taxonomy" id="1325107"/>
    <lineage>
        <taxon>Bacteria</taxon>
        <taxon>Pseudomonadati</taxon>
        <taxon>Pseudomonadota</taxon>
        <taxon>Alphaproteobacteria</taxon>
        <taxon>Hyphomicrobiales</taxon>
        <taxon>Nitrobacteraceae</taxon>
        <taxon>Bradyrhizobium</taxon>
    </lineage>
</organism>
<dbReference type="CDD" id="cd02440">
    <property type="entry name" value="AdoMet_MTases"/>
    <property type="match status" value="1"/>
</dbReference>
<dbReference type="GO" id="GO:0008168">
    <property type="term" value="F:methyltransferase activity"/>
    <property type="evidence" value="ECO:0007669"/>
    <property type="project" value="UniProtKB-KW"/>
</dbReference>
<keyword evidence="6" id="KW-1185">Reference proteome</keyword>
<evidence type="ECO:0000259" key="4">
    <source>
        <dbReference type="Pfam" id="PF13649"/>
    </source>
</evidence>
<protein>
    <submittedName>
        <fullName evidence="5">Class I SAM-dependent methyltransferase</fullName>
    </submittedName>
</protein>
<dbReference type="PANTHER" id="PTHR43464:SF19">
    <property type="entry name" value="UBIQUINONE BIOSYNTHESIS O-METHYLTRANSFERASE, MITOCHONDRIAL"/>
    <property type="match status" value="1"/>
</dbReference>
<sequence>MDRKIAELDRVTQGQVAEDFDRFADSYEEMTNRAVAFAGREHAFYIDVKRKYILRLAQRHFADLESLNVLDLGCGLGAYHLGLEGRFRELHGVDVSAKSVKLAAARHPFVRYSTYDGSRLPYGDGQFSMIFTICVMHHVPPPQWESFVANAHRVTAPGGLTLVFEHNPYNPLTRYIVKTCDMDKDAVLLRPAKLRRMFAAAGYTDIFTRTIISVPPAGGFLTRMDSVLGNLPFGAQYYLSATKKAL</sequence>
<dbReference type="Gene3D" id="3.40.50.150">
    <property type="entry name" value="Vaccinia Virus protein VP39"/>
    <property type="match status" value="1"/>
</dbReference>
<dbReference type="InterPro" id="IPR041698">
    <property type="entry name" value="Methyltransf_25"/>
</dbReference>
<keyword evidence="2" id="KW-0808">Transferase</keyword>
<accession>A0ABY0DAE7</accession>
<name>A0ABY0DAE7_9BRAD</name>
<dbReference type="Proteomes" id="UP000289946">
    <property type="component" value="Unassembled WGS sequence"/>
</dbReference>
<dbReference type="SUPFAM" id="SSF53335">
    <property type="entry name" value="S-adenosyl-L-methionine-dependent methyltransferases"/>
    <property type="match status" value="1"/>
</dbReference>
<evidence type="ECO:0000256" key="2">
    <source>
        <dbReference type="ARBA" id="ARBA00022679"/>
    </source>
</evidence>
<reference evidence="5 6" key="1">
    <citation type="submission" date="2018-10" db="EMBL/GenBank/DDBJ databases">
        <title>Bradyrhizobium sp. nov., isolated from effective nodules of peanut in China.</title>
        <authorList>
            <person name="Li Y."/>
        </authorList>
    </citation>
    <scope>NUCLEOTIDE SEQUENCE [LARGE SCALE GENOMIC DNA]</scope>
    <source>
        <strain evidence="5 6">CCBAU 51781</strain>
    </source>
</reference>
<dbReference type="Pfam" id="PF13649">
    <property type="entry name" value="Methyltransf_25"/>
    <property type="match status" value="1"/>
</dbReference>